<dbReference type="InterPro" id="IPR036388">
    <property type="entry name" value="WH-like_DNA-bd_sf"/>
</dbReference>
<dbReference type="RefSeq" id="WP_386742459.1">
    <property type="nucleotide sequence ID" value="NZ_JBHRYA010000003.1"/>
</dbReference>
<dbReference type="PANTHER" id="PTHR43133">
    <property type="entry name" value="RNA POLYMERASE ECF-TYPE SIGMA FACTO"/>
    <property type="match status" value="1"/>
</dbReference>
<dbReference type="PANTHER" id="PTHR43133:SF46">
    <property type="entry name" value="RNA POLYMERASE SIGMA-70 FACTOR ECF SUBFAMILY"/>
    <property type="match status" value="1"/>
</dbReference>
<evidence type="ECO:0000256" key="3">
    <source>
        <dbReference type="ARBA" id="ARBA00023082"/>
    </source>
</evidence>
<feature type="domain" description="RNA polymerase sigma-70 region 2" evidence="5">
    <location>
        <begin position="38"/>
        <end position="105"/>
    </location>
</feature>
<evidence type="ECO:0000313" key="8">
    <source>
        <dbReference type="Proteomes" id="UP001595705"/>
    </source>
</evidence>
<evidence type="ECO:0000256" key="1">
    <source>
        <dbReference type="ARBA" id="ARBA00010641"/>
    </source>
</evidence>
<proteinExistence type="inferred from homology"/>
<organism evidence="7 8">
    <name type="scientific">Luteimonas soli</name>
    <dbReference type="NCBI Taxonomy" id="1648966"/>
    <lineage>
        <taxon>Bacteria</taxon>
        <taxon>Pseudomonadati</taxon>
        <taxon>Pseudomonadota</taxon>
        <taxon>Gammaproteobacteria</taxon>
        <taxon>Lysobacterales</taxon>
        <taxon>Lysobacteraceae</taxon>
        <taxon>Luteimonas</taxon>
    </lineage>
</organism>
<comment type="caution">
    <text evidence="7">The sequence shown here is derived from an EMBL/GenBank/DDBJ whole genome shotgun (WGS) entry which is preliminary data.</text>
</comment>
<dbReference type="Gene3D" id="1.10.1740.10">
    <property type="match status" value="1"/>
</dbReference>
<dbReference type="InterPro" id="IPR013324">
    <property type="entry name" value="RNA_pol_sigma_r3/r4-like"/>
</dbReference>
<keyword evidence="3" id="KW-0731">Sigma factor</keyword>
<dbReference type="EMBL" id="JBHRYA010000003">
    <property type="protein sequence ID" value="MFC3715333.1"/>
    <property type="molecule type" value="Genomic_DNA"/>
</dbReference>
<dbReference type="Pfam" id="PF08281">
    <property type="entry name" value="Sigma70_r4_2"/>
    <property type="match status" value="1"/>
</dbReference>
<dbReference type="SUPFAM" id="SSF88659">
    <property type="entry name" value="Sigma3 and sigma4 domains of RNA polymerase sigma factors"/>
    <property type="match status" value="1"/>
</dbReference>
<protein>
    <submittedName>
        <fullName evidence="7">RNA polymerase sigma factor</fullName>
    </submittedName>
</protein>
<keyword evidence="2" id="KW-0805">Transcription regulation</keyword>
<evidence type="ECO:0000256" key="2">
    <source>
        <dbReference type="ARBA" id="ARBA00023015"/>
    </source>
</evidence>
<dbReference type="InterPro" id="IPR007627">
    <property type="entry name" value="RNA_pol_sigma70_r2"/>
</dbReference>
<evidence type="ECO:0000259" key="6">
    <source>
        <dbReference type="Pfam" id="PF08281"/>
    </source>
</evidence>
<dbReference type="InterPro" id="IPR039425">
    <property type="entry name" value="RNA_pol_sigma-70-like"/>
</dbReference>
<keyword evidence="4" id="KW-0804">Transcription</keyword>
<dbReference type="Proteomes" id="UP001595705">
    <property type="component" value="Unassembled WGS sequence"/>
</dbReference>
<dbReference type="InterPro" id="IPR014284">
    <property type="entry name" value="RNA_pol_sigma-70_dom"/>
</dbReference>
<dbReference type="CDD" id="cd06171">
    <property type="entry name" value="Sigma70_r4"/>
    <property type="match status" value="1"/>
</dbReference>
<sequence>MLTTIVTALMPASAPAVDDDHALVHACLGGDTTAFEALYRRHVGRVHGVISRLLGRRGQHADDLTQDAFVRAWQALASYRFESAFGTWLYRLAANTALMEMRRHRAAPAMDDDEEHFERMGHPDSAGHTTALGMDLERAVATLPPRARAVLVLYDVEGWTHEEIAAGLDMAVGTSKAQLHRARGLLRTRLGEQA</sequence>
<dbReference type="Pfam" id="PF04542">
    <property type="entry name" value="Sigma70_r2"/>
    <property type="match status" value="1"/>
</dbReference>
<name>A0ABV7XJ74_9GAMM</name>
<keyword evidence="8" id="KW-1185">Reference proteome</keyword>
<dbReference type="NCBIfam" id="TIGR02937">
    <property type="entry name" value="sigma70-ECF"/>
    <property type="match status" value="1"/>
</dbReference>
<dbReference type="InterPro" id="IPR013249">
    <property type="entry name" value="RNA_pol_sigma70_r4_t2"/>
</dbReference>
<evidence type="ECO:0000259" key="5">
    <source>
        <dbReference type="Pfam" id="PF04542"/>
    </source>
</evidence>
<reference evidence="8" key="1">
    <citation type="journal article" date="2019" name="Int. J. Syst. Evol. Microbiol.">
        <title>The Global Catalogue of Microorganisms (GCM) 10K type strain sequencing project: providing services to taxonomists for standard genome sequencing and annotation.</title>
        <authorList>
            <consortium name="The Broad Institute Genomics Platform"/>
            <consortium name="The Broad Institute Genome Sequencing Center for Infectious Disease"/>
            <person name="Wu L."/>
            <person name="Ma J."/>
        </authorList>
    </citation>
    <scope>NUCLEOTIDE SEQUENCE [LARGE SCALE GENOMIC DNA]</scope>
    <source>
        <strain evidence="8">KCTC 42441</strain>
    </source>
</reference>
<accession>A0ABV7XJ74</accession>
<comment type="similarity">
    <text evidence="1">Belongs to the sigma-70 factor family. ECF subfamily.</text>
</comment>
<evidence type="ECO:0000313" key="7">
    <source>
        <dbReference type="EMBL" id="MFC3715333.1"/>
    </source>
</evidence>
<dbReference type="SUPFAM" id="SSF88946">
    <property type="entry name" value="Sigma2 domain of RNA polymerase sigma factors"/>
    <property type="match status" value="1"/>
</dbReference>
<evidence type="ECO:0000256" key="4">
    <source>
        <dbReference type="ARBA" id="ARBA00023163"/>
    </source>
</evidence>
<feature type="domain" description="RNA polymerase sigma factor 70 region 4 type 2" evidence="6">
    <location>
        <begin position="135"/>
        <end position="183"/>
    </location>
</feature>
<gene>
    <name evidence="7" type="ORF">ACFONC_04115</name>
</gene>
<dbReference type="Gene3D" id="1.10.10.10">
    <property type="entry name" value="Winged helix-like DNA-binding domain superfamily/Winged helix DNA-binding domain"/>
    <property type="match status" value="1"/>
</dbReference>
<dbReference type="InterPro" id="IPR013325">
    <property type="entry name" value="RNA_pol_sigma_r2"/>
</dbReference>